<sequence length="433" mass="45985">MLSERRPILLANARVVDPSRDLDLVADVLIADGLVRDIKRGIGAAGVPEGTEVVDCAGKVVAPGLVDMRAFIGEPGAEYRETFASASQAAAAGGVTTIVCQPDTHPPIDDPATVDFVMRRARDTAIVKVVPMAALTKGLKGDEMTEFGLLKAAGAVAFTDGARSVTNAKVMRRALTYARDFDALIVHHTEDPNLSSDGVMNEGEYAARLGLLGIPKTAETIVLERDMRLVGLTGSRYHAASLTCADSLEVLKRAKDAGLAVTASASINHVTLNELDVGSYRTFCKVTPPLRPESDRVALVEALCSGLVDVIMSDHDPQDVETKRLPFAEAAPGAIGVETMLVAGLRLVHSGDVPLPTLIRAMSTRPAQLLGLPGGTLKPGAPADVIVIDVETPWVLDREDLKSKCKNSPFDEARLQGRVVRTIVAGRTVYEFV</sequence>
<dbReference type="Gene3D" id="2.30.40.10">
    <property type="entry name" value="Urease, subunit C, domain 1"/>
    <property type="match status" value="1"/>
</dbReference>
<dbReference type="GO" id="GO:0004038">
    <property type="term" value="F:allantoinase activity"/>
    <property type="evidence" value="ECO:0007669"/>
    <property type="project" value="TreeGrafter"/>
</dbReference>
<comment type="caution">
    <text evidence="5">The sequence shown here is derived from an EMBL/GenBank/DDBJ whole genome shotgun (WGS) entry which is preliminary data.</text>
</comment>
<dbReference type="GO" id="GO:0006221">
    <property type="term" value="P:pyrimidine nucleotide biosynthetic process"/>
    <property type="evidence" value="ECO:0007669"/>
    <property type="project" value="UniProtKB-KW"/>
</dbReference>
<protein>
    <submittedName>
        <fullName evidence="5">Dihydroorotase</fullName>
        <ecNumber evidence="5">3.5.2.3</ecNumber>
    </submittedName>
</protein>
<dbReference type="EMBL" id="NPEU01000118">
    <property type="protein sequence ID" value="RAI38579.1"/>
    <property type="molecule type" value="Genomic_DNA"/>
</dbReference>
<evidence type="ECO:0000313" key="5">
    <source>
        <dbReference type="EMBL" id="RAI38579.1"/>
    </source>
</evidence>
<keyword evidence="2" id="KW-0665">Pyrimidine biosynthesis</keyword>
<dbReference type="PANTHER" id="PTHR43668:SF2">
    <property type="entry name" value="ALLANTOINASE"/>
    <property type="match status" value="1"/>
</dbReference>
<evidence type="ECO:0000313" key="6">
    <source>
        <dbReference type="Proteomes" id="UP000248863"/>
    </source>
</evidence>
<dbReference type="GO" id="GO:0005737">
    <property type="term" value="C:cytoplasm"/>
    <property type="evidence" value="ECO:0007669"/>
    <property type="project" value="TreeGrafter"/>
</dbReference>
<proteinExistence type="predicted"/>
<dbReference type="SUPFAM" id="SSF51338">
    <property type="entry name" value="Composite domain of metallo-dependent hydrolases"/>
    <property type="match status" value="1"/>
</dbReference>
<dbReference type="InterPro" id="IPR011059">
    <property type="entry name" value="Metal-dep_hydrolase_composite"/>
</dbReference>
<reference evidence="5 6" key="1">
    <citation type="submission" date="2017-07" db="EMBL/GenBank/DDBJ databases">
        <title>Draft Genome Sequences of Select Purple Nonsulfur Bacteria.</title>
        <authorList>
            <person name="Lasarre B."/>
            <person name="Mckinlay J.B."/>
        </authorList>
    </citation>
    <scope>NUCLEOTIDE SEQUENCE [LARGE SCALE GENOMIC DNA]</scope>
    <source>
        <strain evidence="5 6">DSM 11907</strain>
    </source>
</reference>
<dbReference type="SUPFAM" id="SSF51556">
    <property type="entry name" value="Metallo-dependent hydrolases"/>
    <property type="match status" value="1"/>
</dbReference>
<evidence type="ECO:0000256" key="2">
    <source>
        <dbReference type="ARBA" id="ARBA00022975"/>
    </source>
</evidence>
<name>A0A327KIF4_9BRAD</name>
<dbReference type="Proteomes" id="UP000248863">
    <property type="component" value="Unassembled WGS sequence"/>
</dbReference>
<dbReference type="InterPro" id="IPR024403">
    <property type="entry name" value="DHOase_cat"/>
</dbReference>
<dbReference type="OrthoDB" id="9803027at2"/>
<dbReference type="InterPro" id="IPR050138">
    <property type="entry name" value="DHOase/Allantoinase_Hydrolase"/>
</dbReference>
<feature type="domain" description="Dihydroorotase catalytic" evidence="4">
    <location>
        <begin position="58"/>
        <end position="242"/>
    </location>
</feature>
<dbReference type="GO" id="GO:0046872">
    <property type="term" value="F:metal ion binding"/>
    <property type="evidence" value="ECO:0007669"/>
    <property type="project" value="InterPro"/>
</dbReference>
<dbReference type="GO" id="GO:0006145">
    <property type="term" value="P:purine nucleobase catabolic process"/>
    <property type="evidence" value="ECO:0007669"/>
    <property type="project" value="TreeGrafter"/>
</dbReference>
<gene>
    <name evidence="5" type="ORF">CH338_12230</name>
</gene>
<dbReference type="Pfam" id="PF12890">
    <property type="entry name" value="DHOase"/>
    <property type="match status" value="1"/>
</dbReference>
<dbReference type="AlphaFoldDB" id="A0A327KIF4"/>
<evidence type="ECO:0000256" key="1">
    <source>
        <dbReference type="ARBA" id="ARBA00022833"/>
    </source>
</evidence>
<dbReference type="NCBIfam" id="TIGR00857">
    <property type="entry name" value="pyrC_multi"/>
    <property type="match status" value="1"/>
</dbReference>
<dbReference type="CDD" id="cd01317">
    <property type="entry name" value="DHOase_IIa"/>
    <property type="match status" value="1"/>
</dbReference>
<keyword evidence="1" id="KW-0862">Zinc</keyword>
<dbReference type="Gene3D" id="3.20.20.140">
    <property type="entry name" value="Metal-dependent hydrolases"/>
    <property type="match status" value="1"/>
</dbReference>
<evidence type="ECO:0000259" key="4">
    <source>
        <dbReference type="Pfam" id="PF12890"/>
    </source>
</evidence>
<keyword evidence="6" id="KW-1185">Reference proteome</keyword>
<dbReference type="InterPro" id="IPR032466">
    <property type="entry name" value="Metal_Hydrolase"/>
</dbReference>
<feature type="domain" description="Amidohydrolase 3" evidence="3">
    <location>
        <begin position="350"/>
        <end position="430"/>
    </location>
</feature>
<dbReference type="NCBIfam" id="NF006558">
    <property type="entry name" value="PRK09059.1"/>
    <property type="match status" value="1"/>
</dbReference>
<organism evidence="5 6">
    <name type="scientific">Rhodoplanes elegans</name>
    <dbReference type="NCBI Taxonomy" id="29408"/>
    <lineage>
        <taxon>Bacteria</taxon>
        <taxon>Pseudomonadati</taxon>
        <taxon>Pseudomonadota</taxon>
        <taxon>Alphaproteobacteria</taxon>
        <taxon>Hyphomicrobiales</taxon>
        <taxon>Nitrobacteraceae</taxon>
        <taxon>Rhodoplanes</taxon>
    </lineage>
</organism>
<dbReference type="RefSeq" id="WP_111357456.1">
    <property type="nucleotide sequence ID" value="NZ_NHSK01000249.1"/>
</dbReference>
<dbReference type="InterPro" id="IPR004722">
    <property type="entry name" value="DHOase"/>
</dbReference>
<dbReference type="InterPro" id="IPR013108">
    <property type="entry name" value="Amidohydro_3"/>
</dbReference>
<keyword evidence="5" id="KW-0378">Hydrolase</keyword>
<dbReference type="PANTHER" id="PTHR43668">
    <property type="entry name" value="ALLANTOINASE"/>
    <property type="match status" value="1"/>
</dbReference>
<evidence type="ECO:0000259" key="3">
    <source>
        <dbReference type="Pfam" id="PF07969"/>
    </source>
</evidence>
<accession>A0A327KIF4</accession>
<dbReference type="EC" id="3.5.2.3" evidence="5"/>
<dbReference type="GO" id="GO:0004151">
    <property type="term" value="F:dihydroorotase activity"/>
    <property type="evidence" value="ECO:0007669"/>
    <property type="project" value="UniProtKB-EC"/>
</dbReference>
<dbReference type="Pfam" id="PF07969">
    <property type="entry name" value="Amidohydro_3"/>
    <property type="match status" value="1"/>
</dbReference>